<proteinExistence type="inferred from homology"/>
<dbReference type="GO" id="GO:0006096">
    <property type="term" value="P:glycolytic process"/>
    <property type="evidence" value="ECO:0007669"/>
    <property type="project" value="UniProtKB-KW"/>
</dbReference>
<dbReference type="PIRSF" id="PIRSF000709">
    <property type="entry name" value="6PFK_2-Ptase"/>
    <property type="match status" value="1"/>
</dbReference>
<feature type="active site" description="Proton donor/acceptor" evidence="5">
    <location>
        <position position="82"/>
    </location>
</feature>
<reference evidence="7" key="1">
    <citation type="submission" date="2021-03" db="EMBL/GenBank/DDBJ databases">
        <title>Proteiniclasticum marinus sp. nov., isolated from tidal flat sediment.</title>
        <authorList>
            <person name="Namirimu T."/>
            <person name="Yang J.-A."/>
            <person name="Yang S.-H."/>
            <person name="Kim Y.-J."/>
            <person name="Kwon K.K."/>
        </authorList>
    </citation>
    <scope>NUCLEOTIDE SEQUENCE</scope>
    <source>
        <strain evidence="7">SCR006</strain>
    </source>
</reference>
<dbReference type="RefSeq" id="WP_207598157.1">
    <property type="nucleotide sequence ID" value="NZ_JAFNJU010000001.1"/>
</dbReference>
<name>A0A939H713_9CLOT</name>
<gene>
    <name evidence="7" type="ORF">J3A84_01135</name>
</gene>
<accession>A0A939H713</accession>
<feature type="binding site" evidence="6">
    <location>
        <begin position="7"/>
        <end position="14"/>
    </location>
    <ligand>
        <name>substrate</name>
    </ligand>
</feature>
<keyword evidence="4" id="KW-0413">Isomerase</keyword>
<dbReference type="Pfam" id="PF00300">
    <property type="entry name" value="His_Phos_1"/>
    <property type="match status" value="1"/>
</dbReference>
<evidence type="ECO:0000256" key="5">
    <source>
        <dbReference type="PIRSR" id="PIRSR613078-1"/>
    </source>
</evidence>
<keyword evidence="8" id="KW-1185">Reference proteome</keyword>
<evidence type="ECO:0000256" key="6">
    <source>
        <dbReference type="PIRSR" id="PIRSR613078-2"/>
    </source>
</evidence>
<feature type="active site" description="Tele-phosphohistidine intermediate" evidence="5">
    <location>
        <position position="8"/>
    </location>
</feature>
<dbReference type="AlphaFoldDB" id="A0A939H713"/>
<protein>
    <recommendedName>
        <fullName evidence="2">phosphoglycerate mutase (2,3-diphosphoglycerate-dependent)</fullName>
        <ecNumber evidence="2">5.4.2.11</ecNumber>
    </recommendedName>
</protein>
<evidence type="ECO:0000256" key="3">
    <source>
        <dbReference type="ARBA" id="ARBA00023152"/>
    </source>
</evidence>
<dbReference type="GO" id="GO:0004619">
    <property type="term" value="F:phosphoglycerate mutase activity"/>
    <property type="evidence" value="ECO:0007669"/>
    <property type="project" value="UniProtKB-EC"/>
</dbReference>
<dbReference type="SMART" id="SM00855">
    <property type="entry name" value="PGAM"/>
    <property type="match status" value="1"/>
</dbReference>
<evidence type="ECO:0000256" key="1">
    <source>
        <dbReference type="ARBA" id="ARBA00006717"/>
    </source>
</evidence>
<evidence type="ECO:0000313" key="8">
    <source>
        <dbReference type="Proteomes" id="UP000664218"/>
    </source>
</evidence>
<dbReference type="InterPro" id="IPR005952">
    <property type="entry name" value="Phosphogly_mut1"/>
</dbReference>
<comment type="similarity">
    <text evidence="1">Belongs to the phosphoglycerate mutase family. BPG-dependent PGAM subfamily.</text>
</comment>
<evidence type="ECO:0000256" key="2">
    <source>
        <dbReference type="ARBA" id="ARBA00012028"/>
    </source>
</evidence>
<evidence type="ECO:0000313" key="7">
    <source>
        <dbReference type="EMBL" id="MBO1263644.1"/>
    </source>
</evidence>
<dbReference type="EMBL" id="JAFNJU010000001">
    <property type="protein sequence ID" value="MBO1263644.1"/>
    <property type="molecule type" value="Genomic_DNA"/>
</dbReference>
<evidence type="ECO:0000256" key="4">
    <source>
        <dbReference type="ARBA" id="ARBA00023235"/>
    </source>
</evidence>
<comment type="caution">
    <text evidence="7">The sequence shown here is derived from an EMBL/GenBank/DDBJ whole genome shotgun (WGS) entry which is preliminary data.</text>
</comment>
<dbReference type="Gene3D" id="3.40.50.1240">
    <property type="entry name" value="Phosphoglycerate mutase-like"/>
    <property type="match status" value="1"/>
</dbReference>
<dbReference type="SUPFAM" id="SSF53254">
    <property type="entry name" value="Phosphoglycerate mutase-like"/>
    <property type="match status" value="1"/>
</dbReference>
<dbReference type="CDD" id="cd07067">
    <property type="entry name" value="HP_PGM_like"/>
    <property type="match status" value="1"/>
</dbReference>
<dbReference type="InterPro" id="IPR013078">
    <property type="entry name" value="His_Pase_superF_clade-1"/>
</dbReference>
<feature type="binding site" evidence="6">
    <location>
        <position position="59"/>
    </location>
    <ligand>
        <name>substrate</name>
    </ligand>
</feature>
<dbReference type="InterPro" id="IPR029033">
    <property type="entry name" value="His_PPase_superfam"/>
</dbReference>
<keyword evidence="3" id="KW-0324">Glycolysis</keyword>
<dbReference type="PANTHER" id="PTHR11931">
    <property type="entry name" value="PHOSPHOGLYCERATE MUTASE"/>
    <property type="match status" value="1"/>
</dbReference>
<dbReference type="EC" id="5.4.2.11" evidence="2"/>
<dbReference type="Proteomes" id="UP000664218">
    <property type="component" value="Unassembled WGS sequence"/>
</dbReference>
<organism evidence="7 8">
    <name type="scientific">Proteiniclasticum aestuarii</name>
    <dbReference type="NCBI Taxonomy" id="2817862"/>
    <lineage>
        <taxon>Bacteria</taxon>
        <taxon>Bacillati</taxon>
        <taxon>Bacillota</taxon>
        <taxon>Clostridia</taxon>
        <taxon>Eubacteriales</taxon>
        <taxon>Clostridiaceae</taxon>
        <taxon>Proteiniclasticum</taxon>
    </lineage>
</organism>
<sequence>MEVLFVRHGESEANVLELMYGSSDYRLTDKGKIQARKAGKIIEKMRFAPDAVFVSSLTRAQETLENMGYSLDEATSDNRLDERHLGDLEGVEYHMLHKENPDLFVEWNENWLHYKPGGGESHFTFQKRIASFLEDLEKNYTNGERVLVVCHGGTMKTIFSHVFMHDADSFFNIEIHNCSIMRLKKYRDRFVFDALYNIDDYYDEGGDREV</sequence>